<sequence>MKMKDIKIINIKDITLEEAFEIYKDIKLCFVVRDGMLKGFSR</sequence>
<proteinExistence type="predicted"/>
<keyword evidence="2" id="KW-1185">Reference proteome</keyword>
<evidence type="ECO:0000313" key="1">
    <source>
        <dbReference type="EMBL" id="EEA86020.1"/>
    </source>
</evidence>
<name>B6FWV9_PEPHT</name>
<reference evidence="1 2" key="1">
    <citation type="submission" date="2008-09" db="EMBL/GenBank/DDBJ databases">
        <authorList>
            <person name="Fulton L."/>
            <person name="Clifton S."/>
            <person name="Fulton B."/>
            <person name="Xu J."/>
            <person name="Minx P."/>
            <person name="Pepin K.H."/>
            <person name="Johnson M."/>
            <person name="Thiruvilangam P."/>
            <person name="Bhonagiri V."/>
            <person name="Nash W.E."/>
            <person name="Mardis E.R."/>
            <person name="Wilson R.K."/>
        </authorList>
    </citation>
    <scope>NUCLEOTIDE SEQUENCE [LARGE SCALE GENOMIC DNA]</scope>
    <source>
        <strain evidence="1 2">DSM 13275</strain>
    </source>
</reference>
<dbReference type="STRING" id="500633.CLOHIR_00358"/>
<dbReference type="Proteomes" id="UP000003178">
    <property type="component" value="Unassembled WGS sequence"/>
</dbReference>
<reference evidence="1 2" key="2">
    <citation type="submission" date="2008-10" db="EMBL/GenBank/DDBJ databases">
        <title>Draft genome sequence of Clostridium hiranonis (DSM 13275).</title>
        <authorList>
            <person name="Sudarsanam P."/>
            <person name="Ley R."/>
            <person name="Guruge J."/>
            <person name="Turnbaugh P.J."/>
            <person name="Mahowald M."/>
            <person name="Liep D."/>
            <person name="Gordon J."/>
        </authorList>
    </citation>
    <scope>NUCLEOTIDE SEQUENCE [LARGE SCALE GENOMIC DNA]</scope>
    <source>
        <strain evidence="1 2">DSM 13275</strain>
    </source>
</reference>
<organism evidence="1 2">
    <name type="scientific">Peptacetobacter hiranonis (strain DSM 13275 / JCM 10541 / KCTC 15199 / TO-931)</name>
    <name type="common">Clostridium hiranonis</name>
    <dbReference type="NCBI Taxonomy" id="500633"/>
    <lineage>
        <taxon>Bacteria</taxon>
        <taxon>Bacillati</taxon>
        <taxon>Bacillota</taxon>
        <taxon>Clostridia</taxon>
        <taxon>Peptostreptococcales</taxon>
        <taxon>Peptostreptococcaceae</taxon>
        <taxon>Peptacetobacter</taxon>
    </lineage>
</organism>
<dbReference type="AlphaFoldDB" id="B6FWV9"/>
<protein>
    <submittedName>
        <fullName evidence="1">Uncharacterized protein</fullName>
    </submittedName>
</protein>
<evidence type="ECO:0000313" key="2">
    <source>
        <dbReference type="Proteomes" id="UP000003178"/>
    </source>
</evidence>
<comment type="caution">
    <text evidence="1">The sequence shown here is derived from an EMBL/GenBank/DDBJ whole genome shotgun (WGS) entry which is preliminary data.</text>
</comment>
<accession>B6FWV9</accession>
<dbReference type="HOGENOM" id="CLU_218659_0_0_9"/>
<gene>
    <name evidence="1" type="ORF">CLOHIR_00358</name>
</gene>
<dbReference type="EMBL" id="ABWP01000011">
    <property type="protein sequence ID" value="EEA86020.1"/>
    <property type="molecule type" value="Genomic_DNA"/>
</dbReference>